<evidence type="ECO:0000256" key="10">
    <source>
        <dbReference type="ARBA" id="ARBA00023136"/>
    </source>
</evidence>
<feature type="transmembrane region" description="Helical" evidence="11">
    <location>
        <begin position="169"/>
        <end position="190"/>
    </location>
</feature>
<evidence type="ECO:0000313" key="13">
    <source>
        <dbReference type="EMBL" id="ORY08291.1"/>
    </source>
</evidence>
<dbReference type="InterPro" id="IPR002659">
    <property type="entry name" value="Glyco_trans_31"/>
</dbReference>
<comment type="similarity">
    <text evidence="3">Belongs to the glycosyltransferase 32 family.</text>
</comment>
<gene>
    <name evidence="13" type="ORF">K493DRAFT_332421</name>
</gene>
<keyword evidence="10 11" id="KW-0472">Membrane</keyword>
<dbReference type="GO" id="GO:0000139">
    <property type="term" value="C:Golgi membrane"/>
    <property type="evidence" value="ECO:0007669"/>
    <property type="project" value="UniProtKB-SubCell"/>
</dbReference>
<dbReference type="Proteomes" id="UP000193498">
    <property type="component" value="Unassembled WGS sequence"/>
</dbReference>
<dbReference type="Pfam" id="PF04572">
    <property type="entry name" value="Gb3_synth"/>
    <property type="match status" value="1"/>
</dbReference>
<feature type="transmembrane region" description="Helical" evidence="11">
    <location>
        <begin position="129"/>
        <end position="149"/>
    </location>
</feature>
<dbReference type="GO" id="GO:0006493">
    <property type="term" value="P:protein O-linked glycosylation"/>
    <property type="evidence" value="ECO:0007669"/>
    <property type="project" value="TreeGrafter"/>
</dbReference>
<dbReference type="InterPro" id="IPR029044">
    <property type="entry name" value="Nucleotide-diphossugar_trans"/>
</dbReference>
<proteinExistence type="inferred from homology"/>
<keyword evidence="5" id="KW-0808">Transferase</keyword>
<keyword evidence="6 11" id="KW-0812">Transmembrane</keyword>
<dbReference type="GO" id="GO:0034599">
    <property type="term" value="P:cellular response to oxidative stress"/>
    <property type="evidence" value="ECO:0007669"/>
    <property type="project" value="InterPro"/>
</dbReference>
<dbReference type="EMBL" id="MCFE01000002">
    <property type="protein sequence ID" value="ORY08291.1"/>
    <property type="molecule type" value="Genomic_DNA"/>
</dbReference>
<keyword evidence="8 11" id="KW-1133">Transmembrane helix</keyword>
<comment type="caution">
    <text evidence="13">The sequence shown here is derived from an EMBL/GenBank/DDBJ whole genome shotgun (WGS) entry which is preliminary data.</text>
</comment>
<dbReference type="InParanoid" id="A0A1Y1ZDH0"/>
<comment type="similarity">
    <text evidence="2">Belongs to the glycosyltransferase 31 family.</text>
</comment>
<dbReference type="GO" id="GO:0005789">
    <property type="term" value="C:endoplasmic reticulum membrane"/>
    <property type="evidence" value="ECO:0007669"/>
    <property type="project" value="InterPro"/>
</dbReference>
<feature type="transmembrane region" description="Helical" evidence="11">
    <location>
        <begin position="67"/>
        <end position="85"/>
    </location>
</feature>
<dbReference type="Gene3D" id="3.90.550.50">
    <property type="match status" value="1"/>
</dbReference>
<feature type="domain" description="Alpha 1,4-glycosyltransferase" evidence="12">
    <location>
        <begin position="719"/>
        <end position="830"/>
    </location>
</feature>
<dbReference type="AlphaFoldDB" id="A0A1Y1ZDH0"/>
<evidence type="ECO:0000256" key="4">
    <source>
        <dbReference type="ARBA" id="ARBA00022676"/>
    </source>
</evidence>
<evidence type="ECO:0000256" key="11">
    <source>
        <dbReference type="SAM" id="Phobius"/>
    </source>
</evidence>
<feature type="transmembrane region" description="Helical" evidence="11">
    <location>
        <begin position="106"/>
        <end position="123"/>
    </location>
</feature>
<dbReference type="SUPFAM" id="SSF53448">
    <property type="entry name" value="Nucleotide-diphospho-sugar transferases"/>
    <property type="match status" value="1"/>
</dbReference>
<dbReference type="Pfam" id="PF01762">
    <property type="entry name" value="Galactosyl_T"/>
    <property type="match status" value="1"/>
</dbReference>
<evidence type="ECO:0000259" key="12">
    <source>
        <dbReference type="Pfam" id="PF04572"/>
    </source>
</evidence>
<evidence type="ECO:0000313" key="14">
    <source>
        <dbReference type="Proteomes" id="UP000193498"/>
    </source>
</evidence>
<organism evidence="13 14">
    <name type="scientific">Basidiobolus meristosporus CBS 931.73</name>
    <dbReference type="NCBI Taxonomy" id="1314790"/>
    <lineage>
        <taxon>Eukaryota</taxon>
        <taxon>Fungi</taxon>
        <taxon>Fungi incertae sedis</taxon>
        <taxon>Zoopagomycota</taxon>
        <taxon>Entomophthoromycotina</taxon>
        <taxon>Basidiobolomycetes</taxon>
        <taxon>Basidiobolales</taxon>
        <taxon>Basidiobolaceae</taxon>
        <taxon>Basidiobolus</taxon>
    </lineage>
</organism>
<keyword evidence="9" id="KW-0333">Golgi apparatus</keyword>
<evidence type="ECO:0000256" key="2">
    <source>
        <dbReference type="ARBA" id="ARBA00008661"/>
    </source>
</evidence>
<protein>
    <recommendedName>
        <fullName evidence="12">Alpha 1,4-glycosyltransferase domain-containing protein</fullName>
    </recommendedName>
</protein>
<dbReference type="STRING" id="1314790.A0A1Y1ZDH0"/>
<dbReference type="OrthoDB" id="2139606at2759"/>
<evidence type="ECO:0000256" key="5">
    <source>
        <dbReference type="ARBA" id="ARBA00022679"/>
    </source>
</evidence>
<reference evidence="13 14" key="1">
    <citation type="submission" date="2016-07" db="EMBL/GenBank/DDBJ databases">
        <title>Pervasive Adenine N6-methylation of Active Genes in Fungi.</title>
        <authorList>
            <consortium name="DOE Joint Genome Institute"/>
            <person name="Mondo S.J."/>
            <person name="Dannebaum R.O."/>
            <person name="Kuo R.C."/>
            <person name="Labutti K."/>
            <person name="Haridas S."/>
            <person name="Kuo A."/>
            <person name="Salamov A."/>
            <person name="Ahrendt S.R."/>
            <person name="Lipzen A."/>
            <person name="Sullivan W."/>
            <person name="Andreopoulos W.B."/>
            <person name="Clum A."/>
            <person name="Lindquist E."/>
            <person name="Daum C."/>
            <person name="Ramamoorthy G.K."/>
            <person name="Gryganskyi A."/>
            <person name="Culley D."/>
            <person name="Magnuson J.K."/>
            <person name="James T.Y."/>
            <person name="O'Malley M.A."/>
            <person name="Stajich J.E."/>
            <person name="Spatafora J.W."/>
            <person name="Visel A."/>
            <person name="Grigoriev I.V."/>
        </authorList>
    </citation>
    <scope>NUCLEOTIDE SEQUENCE [LARGE SCALE GENOMIC DNA]</scope>
    <source>
        <strain evidence="13 14">CBS 931.73</strain>
    </source>
</reference>
<comment type="subcellular location">
    <subcellularLocation>
        <location evidence="1">Golgi apparatus membrane</location>
        <topology evidence="1">Single-pass type II membrane protein</topology>
    </subcellularLocation>
</comment>
<dbReference type="Gene3D" id="3.90.550.20">
    <property type="match status" value="1"/>
</dbReference>
<evidence type="ECO:0000256" key="8">
    <source>
        <dbReference type="ARBA" id="ARBA00022989"/>
    </source>
</evidence>
<dbReference type="GO" id="GO:0016758">
    <property type="term" value="F:hexosyltransferase activity"/>
    <property type="evidence" value="ECO:0007669"/>
    <property type="project" value="InterPro"/>
</dbReference>
<dbReference type="Pfam" id="PF12326">
    <property type="entry name" value="EOS1"/>
    <property type="match status" value="1"/>
</dbReference>
<accession>A0A1Y1ZDH0</accession>
<dbReference type="PANTHER" id="PTHR11214">
    <property type="entry name" value="BETA-1,3-N-ACETYLGLUCOSAMINYLTRANSFERASE"/>
    <property type="match status" value="1"/>
</dbReference>
<dbReference type="Pfam" id="PF04488">
    <property type="entry name" value="Gly_transf_sug"/>
    <property type="match status" value="1"/>
</dbReference>
<keyword evidence="7" id="KW-0735">Signal-anchor</keyword>
<evidence type="ECO:0000256" key="6">
    <source>
        <dbReference type="ARBA" id="ARBA00022692"/>
    </source>
</evidence>
<evidence type="ECO:0000256" key="1">
    <source>
        <dbReference type="ARBA" id="ARBA00004323"/>
    </source>
</evidence>
<evidence type="ECO:0000256" key="3">
    <source>
        <dbReference type="ARBA" id="ARBA00009003"/>
    </source>
</evidence>
<sequence length="959" mass="110475">MHHPSSSSILPTVWRNPVGSTLLRKHYLPLKLLRAASLAPGLCGFLYNLKCIFATGMLTYKISSVEYIVAGLWCLLTAALNFRLVEAVMGRWLYKDEMPRIVRKTILLYIALWGITAYVASKHAATEPIWTWVLISFLSAFALVIEWYISSRAKSQIFNQPPASLKTLLWAVLPTIALLSMLSLVLLLHVNSNIRYTVPEKLPEPAFHGNRNVSSSEYNKNAQVRMVVVIISSWSQRSFEKRKVFRETTLKLVPRNSHRVSTLYRFVIGQPPNSAVHQQMTSAIEQEMKEYNDLLILPSSDLYEDLSKKSYSALEWANKVDFDYFVKTDDDIFVRFDTLWEELQEQPLQEWYWSGLAYHDIPPIKDLSNKNSATDYNLGRFPPYVAGALYVLSKDLVTRIVSDGPRLYTKNEDQNLGLWLYPYNIQPKHDRRIQQNDVCEDDMIAKHFSDAFKVTPDMYAMYDNVIKGRRLCEGFKQYFCAMCYPCTGRATTWQSWGFTCDRVRGISLANQPDPLKIEDSKRELFEDPNTMNSDVKETWIIPDLLSTKTSIYSDTPDWSLLHWVIWTTPPATFQDRHFKCLELVFVHNPKAVIFVLSNTLPQRFFDQYRSNGYQIHIVEFSMDLVLSRGWYFGPNSEGWVKTWNKPDDMTPIRQSDYLRAVCLYKYGGMYMDMDALWLQSVENSQMEFVGSDLSKVQSDNEWTLDDNGKYLANGVMRFRRGRIMFREMMESVFRDEIPKDCYNCLGPKALTSYVRNNRYLETNGLNILDREVLYPVGYLAVSKMFKADPNANQQIRDWFDKTWSLHLFGKMTNILPINANSVVDIIFQNFTLKTTEKLPHVELMGPSELNISKPPKTGVPFHGINVIFLRGGANSAKNFNLKISVNYGTLSWGPDLPRWLSNSIDVHNVNQAQINQLLSTITYHPPPSISIAPTHDVIQMDVTFDDVQLHKQIVANVVA</sequence>
<dbReference type="PANTHER" id="PTHR11214:SF3">
    <property type="entry name" value="BETA-1,3-GALACTOSYLTRANSFERASE 6"/>
    <property type="match status" value="1"/>
</dbReference>
<evidence type="ECO:0000256" key="9">
    <source>
        <dbReference type="ARBA" id="ARBA00023034"/>
    </source>
</evidence>
<keyword evidence="4" id="KW-0328">Glycosyltransferase</keyword>
<dbReference type="InterPro" id="IPR007577">
    <property type="entry name" value="GlycoTrfase_DXD_sugar-bd_CS"/>
</dbReference>
<evidence type="ECO:0000256" key="7">
    <source>
        <dbReference type="ARBA" id="ARBA00022968"/>
    </source>
</evidence>
<name>A0A1Y1ZDH0_9FUNG</name>
<keyword evidence="14" id="KW-1185">Reference proteome</keyword>
<dbReference type="InterPro" id="IPR021100">
    <property type="entry name" value="N-glycosylation_EOS1"/>
</dbReference>
<dbReference type="InterPro" id="IPR007652">
    <property type="entry name" value="A1-4-GlycosylTfrase_dom"/>
</dbReference>